<dbReference type="GO" id="GO:0016757">
    <property type="term" value="F:glycosyltransferase activity"/>
    <property type="evidence" value="ECO:0007669"/>
    <property type="project" value="InterPro"/>
</dbReference>
<dbReference type="Gene3D" id="3.40.50.2000">
    <property type="entry name" value="Glycogen Phosphorylase B"/>
    <property type="match status" value="2"/>
</dbReference>
<dbReference type="AlphaFoldDB" id="A0A2A2FJD3"/>
<evidence type="ECO:0000313" key="3">
    <source>
        <dbReference type="EMBL" id="PAU85576.1"/>
    </source>
</evidence>
<keyword evidence="3" id="KW-0808">Transferase</keyword>
<dbReference type="CDD" id="cd03801">
    <property type="entry name" value="GT4_PimA-like"/>
    <property type="match status" value="1"/>
</dbReference>
<dbReference type="Pfam" id="PF00534">
    <property type="entry name" value="Glycos_transf_1"/>
    <property type="match status" value="1"/>
</dbReference>
<proteinExistence type="predicted"/>
<dbReference type="InterPro" id="IPR028098">
    <property type="entry name" value="Glyco_trans_4-like_N"/>
</dbReference>
<organism evidence="3 4">
    <name type="scientific">Halorubrum salipaludis</name>
    <dbReference type="NCBI Taxonomy" id="2032630"/>
    <lineage>
        <taxon>Archaea</taxon>
        <taxon>Methanobacteriati</taxon>
        <taxon>Methanobacteriota</taxon>
        <taxon>Stenosarchaea group</taxon>
        <taxon>Halobacteria</taxon>
        <taxon>Halobacteriales</taxon>
        <taxon>Haloferacaceae</taxon>
        <taxon>Halorubrum</taxon>
    </lineage>
</organism>
<comment type="caution">
    <text evidence="3">The sequence shown here is derived from an EMBL/GenBank/DDBJ whole genome shotgun (WGS) entry which is preliminary data.</text>
</comment>
<name>A0A2A2FJD3_9EURY</name>
<gene>
    <name evidence="3" type="ORF">CK500_02615</name>
</gene>
<evidence type="ECO:0000259" key="1">
    <source>
        <dbReference type="Pfam" id="PF00534"/>
    </source>
</evidence>
<keyword evidence="4" id="KW-1185">Reference proteome</keyword>
<feature type="domain" description="Glycosyltransferase subfamily 4-like N-terminal" evidence="2">
    <location>
        <begin position="75"/>
        <end position="213"/>
    </location>
</feature>
<sequence>MTDRSESTGPARATDVGDPYRVLGCCVHHQSHPLAVRSPFNHRSFDALNRTAAELDLVVPTPYAPPVGPHSEYRHVPKTERWGTYVAHYPRFFYLVPKRYFYHRSGDSIQKRVTPYVEEAFETPHDLVHVSDIYLDGYGMLRYCRRHDVPLVVNSHAVDLHNYDSFNRGAKERIRETIDYASRILTVSDELAGVAKRFAPDEKVLTVPIGEDPSKFPTDRRDRIRDELGIDPETKVVLSVGAYTEEKGLRELVEAVDALDREDVLLVTVGHEGDLRWWLLDRLGELSHPARSFWRLDPVALRRWHVAADVLVHPSRQEGRPTVIYEAMAAETPVLASNVGGIPEMVVDGETGVLVPPRDPERLTEALDALLDEPARLREMGEAGHRRLLDQGWTWERHAERLNEVHREVMAEW</sequence>
<dbReference type="PANTHER" id="PTHR45947:SF3">
    <property type="entry name" value="SULFOQUINOVOSYL TRANSFERASE SQD2"/>
    <property type="match status" value="1"/>
</dbReference>
<dbReference type="Proteomes" id="UP000218083">
    <property type="component" value="Unassembled WGS sequence"/>
</dbReference>
<protein>
    <submittedName>
        <fullName evidence="3">Glycosyltransferase</fullName>
    </submittedName>
</protein>
<dbReference type="InterPro" id="IPR001296">
    <property type="entry name" value="Glyco_trans_1"/>
</dbReference>
<accession>A0A2A2FJD3</accession>
<dbReference type="SUPFAM" id="SSF53756">
    <property type="entry name" value="UDP-Glycosyltransferase/glycogen phosphorylase"/>
    <property type="match status" value="1"/>
</dbReference>
<dbReference type="InterPro" id="IPR050194">
    <property type="entry name" value="Glycosyltransferase_grp1"/>
</dbReference>
<dbReference type="RefSeq" id="WP_095635688.1">
    <property type="nucleotide sequence ID" value="NZ_NSKC01000001.1"/>
</dbReference>
<feature type="domain" description="Glycosyl transferase family 1" evidence="1">
    <location>
        <begin position="221"/>
        <end position="386"/>
    </location>
</feature>
<reference evidence="3 4" key="1">
    <citation type="submission" date="2017-08" db="EMBL/GenBank/DDBJ databases">
        <title>The strain WRN001 was isolated from Binhai saline alkaline soil, Tianjin, China.</title>
        <authorList>
            <person name="Liu D."/>
            <person name="Zhang G."/>
        </authorList>
    </citation>
    <scope>NUCLEOTIDE SEQUENCE [LARGE SCALE GENOMIC DNA]</scope>
    <source>
        <strain evidence="3 4">WN019</strain>
    </source>
</reference>
<dbReference type="EMBL" id="NSKC01000001">
    <property type="protein sequence ID" value="PAU85576.1"/>
    <property type="molecule type" value="Genomic_DNA"/>
</dbReference>
<dbReference type="PANTHER" id="PTHR45947">
    <property type="entry name" value="SULFOQUINOVOSYL TRANSFERASE SQD2"/>
    <property type="match status" value="1"/>
</dbReference>
<evidence type="ECO:0000259" key="2">
    <source>
        <dbReference type="Pfam" id="PF13439"/>
    </source>
</evidence>
<dbReference type="Pfam" id="PF13439">
    <property type="entry name" value="Glyco_transf_4"/>
    <property type="match status" value="1"/>
</dbReference>
<evidence type="ECO:0000313" key="4">
    <source>
        <dbReference type="Proteomes" id="UP000218083"/>
    </source>
</evidence>